<accession>A0A2T6MRB6</accession>
<dbReference type="Proteomes" id="UP000244334">
    <property type="component" value="Unassembled WGS sequence"/>
</dbReference>
<proteinExistence type="predicted"/>
<comment type="caution">
    <text evidence="1">The sequence shown here is derived from an EMBL/GenBank/DDBJ whole genome shotgun (WGS) entry which is preliminary data.</text>
</comment>
<evidence type="ECO:0000313" key="1">
    <source>
        <dbReference type="EMBL" id="RAP72406.1"/>
    </source>
</evidence>
<reference evidence="1" key="1">
    <citation type="submission" date="2018-04" db="EMBL/GenBank/DDBJ databases">
        <title>Genomes of the Obligate Erwinia dacicola and Facultative Enterobacter sp. OLF Endosymbionts of the Olive Fruit fly, Bactrocera oleae.</title>
        <authorList>
            <person name="Estes A.M."/>
            <person name="Hearn D.J."/>
            <person name="Agarwal S."/>
            <person name="Pierson E.A."/>
            <person name="Dunning-Hotopp J.C."/>
        </authorList>
    </citation>
    <scope>NUCLEOTIDE SEQUENCE [LARGE SCALE GENOMIC DNA]</scope>
    <source>
        <strain evidence="1">Oroville</strain>
    </source>
</reference>
<sequence length="42" mass="4816">MISQRPSGDVQFIEQFRQATDHLVITSYPEGIYLKGFACRVL</sequence>
<organism evidence="1 2">
    <name type="scientific">Candidatus Erwinia dacicola</name>
    <dbReference type="NCBI Taxonomy" id="252393"/>
    <lineage>
        <taxon>Bacteria</taxon>
        <taxon>Pseudomonadati</taxon>
        <taxon>Pseudomonadota</taxon>
        <taxon>Gammaproteobacteria</taxon>
        <taxon>Enterobacterales</taxon>
        <taxon>Erwiniaceae</taxon>
        <taxon>Erwinia</taxon>
    </lineage>
</organism>
<gene>
    <name evidence="1" type="ORF">ACZ87_00769</name>
</gene>
<name>A0A2T6MRB6_9GAMM</name>
<keyword evidence="2" id="KW-1185">Reference proteome</keyword>
<dbReference type="AlphaFoldDB" id="A0A2T6MRB6"/>
<protein>
    <submittedName>
        <fullName evidence="1">Uncharacterized protein</fullName>
    </submittedName>
</protein>
<evidence type="ECO:0000313" key="2">
    <source>
        <dbReference type="Proteomes" id="UP000244334"/>
    </source>
</evidence>
<dbReference type="EMBL" id="LJAM02000037">
    <property type="protein sequence ID" value="RAP72406.1"/>
    <property type="molecule type" value="Genomic_DNA"/>
</dbReference>